<dbReference type="InterPro" id="IPR036388">
    <property type="entry name" value="WH-like_DNA-bd_sf"/>
</dbReference>
<protein>
    <submittedName>
        <fullName evidence="3">Methylated-DNA-protein-cysteine methyltransferase-like protein</fullName>
    </submittedName>
</protein>
<dbReference type="GO" id="GO:0008168">
    <property type="term" value="F:methyltransferase activity"/>
    <property type="evidence" value="ECO:0007669"/>
    <property type="project" value="UniProtKB-KW"/>
</dbReference>
<dbReference type="GO" id="GO:0032259">
    <property type="term" value="P:methylation"/>
    <property type="evidence" value="ECO:0007669"/>
    <property type="project" value="UniProtKB-KW"/>
</dbReference>
<keyword evidence="3" id="KW-0808">Transferase</keyword>
<dbReference type="InterPro" id="IPR052520">
    <property type="entry name" value="ATL_DNA_repair"/>
</dbReference>
<dbReference type="CDD" id="cd06445">
    <property type="entry name" value="ATase"/>
    <property type="match status" value="1"/>
</dbReference>
<dbReference type="GO" id="GO:0006281">
    <property type="term" value="P:DNA repair"/>
    <property type="evidence" value="ECO:0007669"/>
    <property type="project" value="InterPro"/>
</dbReference>
<organism evidence="3 4">
    <name type="scientific">Methylohalomonas lacus</name>
    <dbReference type="NCBI Taxonomy" id="398773"/>
    <lineage>
        <taxon>Bacteria</taxon>
        <taxon>Pseudomonadati</taxon>
        <taxon>Pseudomonadota</taxon>
        <taxon>Gammaproteobacteria</taxon>
        <taxon>Methylohalomonadales</taxon>
        <taxon>Methylohalomonadaceae</taxon>
        <taxon>Methylohalomonas</taxon>
    </lineage>
</organism>
<dbReference type="Proteomes" id="UP001204445">
    <property type="component" value="Unassembled WGS sequence"/>
</dbReference>
<keyword evidence="1" id="KW-0227">DNA damage</keyword>
<dbReference type="Gene3D" id="1.10.10.10">
    <property type="entry name" value="Winged helix-like DNA-binding domain superfamily/Winged helix DNA-binding domain"/>
    <property type="match status" value="1"/>
</dbReference>
<keyword evidence="3" id="KW-0489">Methyltransferase</keyword>
<evidence type="ECO:0000313" key="3">
    <source>
        <dbReference type="EMBL" id="MCS3904309.1"/>
    </source>
</evidence>
<evidence type="ECO:0000313" key="4">
    <source>
        <dbReference type="Proteomes" id="UP001204445"/>
    </source>
</evidence>
<dbReference type="Pfam" id="PF01035">
    <property type="entry name" value="DNA_binding_1"/>
    <property type="match status" value="1"/>
</dbReference>
<dbReference type="PANTHER" id="PTHR42942:SF1">
    <property type="entry name" value="ALKYLTRANSFERASE-LIKE PROTEIN 1"/>
    <property type="match status" value="1"/>
</dbReference>
<dbReference type="InterPro" id="IPR036217">
    <property type="entry name" value="MethylDNA_cys_MeTrfase_DNAb"/>
</dbReference>
<evidence type="ECO:0000259" key="2">
    <source>
        <dbReference type="Pfam" id="PF01035"/>
    </source>
</evidence>
<gene>
    <name evidence="3" type="ORF">J2T55_002345</name>
</gene>
<accession>A0AAE3HL90</accession>
<comment type="caution">
    <text evidence="3">The sequence shown here is derived from an EMBL/GenBank/DDBJ whole genome shotgun (WGS) entry which is preliminary data.</text>
</comment>
<dbReference type="PANTHER" id="PTHR42942">
    <property type="entry name" value="6-O-METHYLGUANINE DNA METHYLTRANSFERASE"/>
    <property type="match status" value="1"/>
</dbReference>
<keyword evidence="4" id="KW-1185">Reference proteome</keyword>
<evidence type="ECO:0000256" key="1">
    <source>
        <dbReference type="ARBA" id="ARBA00022763"/>
    </source>
</evidence>
<reference evidence="3" key="1">
    <citation type="submission" date="2022-08" db="EMBL/GenBank/DDBJ databases">
        <title>Genomic Encyclopedia of Type Strains, Phase III (KMG-III): the genomes of soil and plant-associated and newly described type strains.</title>
        <authorList>
            <person name="Whitman W."/>
        </authorList>
    </citation>
    <scope>NUCLEOTIDE SEQUENCE</scope>
    <source>
        <strain evidence="3">HMT 1</strain>
    </source>
</reference>
<name>A0AAE3HL90_9GAMM</name>
<dbReference type="InterPro" id="IPR014048">
    <property type="entry name" value="MethylDNA_cys_MeTrfase_DNA-bd"/>
</dbReference>
<dbReference type="AlphaFoldDB" id="A0AAE3HL90"/>
<feature type="domain" description="Methylated-DNA-[protein]-cysteine S-methyltransferase DNA binding" evidence="2">
    <location>
        <begin position="8"/>
        <end position="87"/>
    </location>
</feature>
<proteinExistence type="predicted"/>
<dbReference type="EMBL" id="JANUCT010000019">
    <property type="protein sequence ID" value="MCS3904309.1"/>
    <property type="molecule type" value="Genomic_DNA"/>
</dbReference>
<sequence>MCAHRLNHEQIYSLVRAIPKGCVATYGQIAALAGFPRHARQVGYALAALNDDSVPWHRVINSQGVISERARPGAVEWQRLLLEDEGVVFDHRGRVPLKKYQWQTD</sequence>
<dbReference type="SUPFAM" id="SSF46767">
    <property type="entry name" value="Methylated DNA-protein cysteine methyltransferase, C-terminal domain"/>
    <property type="match status" value="1"/>
</dbReference>